<dbReference type="AlphaFoldDB" id="A0A498R4W2"/>
<keyword evidence="3" id="KW-1185">Reference proteome</keyword>
<accession>A0A498R4W2</accession>
<keyword evidence="1" id="KW-0472">Membrane</keyword>
<evidence type="ECO:0000256" key="1">
    <source>
        <dbReference type="SAM" id="Phobius"/>
    </source>
</evidence>
<sequence>MGRETVSGMITSLLTWLLVPSLVIGFIYLLIHSESILLWSSLPLLAIIFIIKNHIDN</sequence>
<name>A0A498R4W2_9FIRM</name>
<proteinExistence type="predicted"/>
<reference evidence="2 3" key="1">
    <citation type="submission" date="2018-06" db="EMBL/GenBank/DDBJ databases">
        <authorList>
            <person name="Strepis N."/>
        </authorList>
    </citation>
    <scope>NUCLEOTIDE SEQUENCE [LARGE SCALE GENOMIC DNA]</scope>
    <source>
        <strain evidence="2">LUCI</strain>
    </source>
</reference>
<feature type="transmembrane region" description="Helical" evidence="1">
    <location>
        <begin position="37"/>
        <end position="55"/>
    </location>
</feature>
<protein>
    <submittedName>
        <fullName evidence="2">Uncharacterized protein</fullName>
    </submittedName>
</protein>
<dbReference type="RefSeq" id="WP_165865895.1">
    <property type="nucleotide sequence ID" value="NZ_UPPP01000059.1"/>
</dbReference>
<feature type="transmembrane region" description="Helical" evidence="1">
    <location>
        <begin position="12"/>
        <end position="31"/>
    </location>
</feature>
<organism evidence="2 3">
    <name type="scientific">Lucifera butyrica</name>
    <dbReference type="NCBI Taxonomy" id="1351585"/>
    <lineage>
        <taxon>Bacteria</taxon>
        <taxon>Bacillati</taxon>
        <taxon>Bacillota</taxon>
        <taxon>Negativicutes</taxon>
        <taxon>Veillonellales</taxon>
        <taxon>Veillonellaceae</taxon>
        <taxon>Lucifera</taxon>
    </lineage>
</organism>
<keyword evidence="1" id="KW-0812">Transmembrane</keyword>
<dbReference type="Proteomes" id="UP000277811">
    <property type="component" value="Unassembled WGS sequence"/>
</dbReference>
<keyword evidence="1" id="KW-1133">Transmembrane helix</keyword>
<evidence type="ECO:0000313" key="3">
    <source>
        <dbReference type="Proteomes" id="UP000277811"/>
    </source>
</evidence>
<evidence type="ECO:0000313" key="2">
    <source>
        <dbReference type="EMBL" id="VBB05857.1"/>
    </source>
</evidence>
<dbReference type="EMBL" id="UPPP01000059">
    <property type="protein sequence ID" value="VBB05857.1"/>
    <property type="molecule type" value="Genomic_DNA"/>
</dbReference>
<gene>
    <name evidence="2" type="ORF">LUCI_1068</name>
</gene>